<reference evidence="3" key="1">
    <citation type="submission" date="2022-06" db="EMBL/GenBank/DDBJ databases">
        <title>Sneathiella actinostolidae sp. nov., isolated from a sea anemonein the Western Pacific Ocean.</title>
        <authorList>
            <person name="Wei M.J."/>
        </authorList>
    </citation>
    <scope>NUCLEOTIDE SEQUENCE</scope>
    <source>
        <strain evidence="3">PHK-P5</strain>
    </source>
</reference>
<protein>
    <submittedName>
        <fullName evidence="3">FAD-dependent oxidoreductase</fullName>
    </submittedName>
</protein>
<evidence type="ECO:0000259" key="2">
    <source>
        <dbReference type="Pfam" id="PF01266"/>
    </source>
</evidence>
<accession>A0ABY4W451</accession>
<dbReference type="NCBIfam" id="TIGR03329">
    <property type="entry name" value="Phn_aa_oxid"/>
    <property type="match status" value="1"/>
</dbReference>
<dbReference type="EMBL" id="CP098747">
    <property type="protein sequence ID" value="USG61977.1"/>
    <property type="molecule type" value="Genomic_DNA"/>
</dbReference>
<sequence>MQNTAFQPYWFAQALQREASVTPVTLTRDTNADVCIVGGGYTGLWTALHLKKQKPSLDIVVIDKGLCGSGASGRNGGCMVTWSGKYFTLLDTYGAPEAARLVRASEQALFHIRDFCHEHQIEAEVRVDGLLNTATNGAQLGALDNVISALEGERLNNWQHWSVEKIQEAAGSTQHIEGVFSPIGGSLHPGMLVRGLRRVAIERGVRIYENTPLLALENSRPASVKTPNAVVTARKTVLALNAWMPTLFPAFGRNIMLVSSDMAITKPAPDLLAEIGLLDGKAVIDSRAFVHYYRRTAQGRLMMGKGGNMISLNNAVTPKFDRPSRYATQLRGAIDRFFPTLASTDIEATWTGPSDRSTTGLPFFGSLEGNPDIVYGLGYSGNGVGQSYVGAQFLTAMVLGQDNEWTRSTMAKGPLGAFPPEPIRWLGAMLVKNAIQRKERREDRGRPAWWLDRQLAKIAATTAGRLKRSKDAT</sequence>
<keyword evidence="1" id="KW-0560">Oxidoreductase</keyword>
<feature type="domain" description="FAD dependent oxidoreductase" evidence="2">
    <location>
        <begin position="33"/>
        <end position="396"/>
    </location>
</feature>
<dbReference type="Proteomes" id="UP001056291">
    <property type="component" value="Chromosome"/>
</dbReference>
<name>A0ABY4W451_9PROT</name>
<keyword evidence="4" id="KW-1185">Reference proteome</keyword>
<dbReference type="Gene3D" id="3.30.9.10">
    <property type="entry name" value="D-Amino Acid Oxidase, subunit A, domain 2"/>
    <property type="match status" value="1"/>
</dbReference>
<dbReference type="Gene3D" id="3.50.50.60">
    <property type="entry name" value="FAD/NAD(P)-binding domain"/>
    <property type="match status" value="1"/>
</dbReference>
<organism evidence="3 4">
    <name type="scientific">Sneathiella marina</name>
    <dbReference type="NCBI Taxonomy" id="2950108"/>
    <lineage>
        <taxon>Bacteria</taxon>
        <taxon>Pseudomonadati</taxon>
        <taxon>Pseudomonadota</taxon>
        <taxon>Alphaproteobacteria</taxon>
        <taxon>Sneathiellales</taxon>
        <taxon>Sneathiellaceae</taxon>
        <taxon>Sneathiella</taxon>
    </lineage>
</organism>
<evidence type="ECO:0000313" key="3">
    <source>
        <dbReference type="EMBL" id="USG61977.1"/>
    </source>
</evidence>
<gene>
    <name evidence="3" type="ORF">NBZ79_03185</name>
</gene>
<dbReference type="PANTHER" id="PTHR13847:SF285">
    <property type="entry name" value="FAD DEPENDENT OXIDOREDUCTASE DOMAIN-CONTAINING PROTEIN"/>
    <property type="match status" value="1"/>
</dbReference>
<evidence type="ECO:0000256" key="1">
    <source>
        <dbReference type="ARBA" id="ARBA00023002"/>
    </source>
</evidence>
<dbReference type="Pfam" id="PF01266">
    <property type="entry name" value="DAO"/>
    <property type="match status" value="1"/>
</dbReference>
<dbReference type="InterPro" id="IPR006076">
    <property type="entry name" value="FAD-dep_OxRdtase"/>
</dbReference>
<dbReference type="InterPro" id="IPR036188">
    <property type="entry name" value="FAD/NAD-bd_sf"/>
</dbReference>
<proteinExistence type="predicted"/>
<dbReference type="SUPFAM" id="SSF51905">
    <property type="entry name" value="FAD/NAD(P)-binding domain"/>
    <property type="match status" value="1"/>
</dbReference>
<dbReference type="InterPro" id="IPR017715">
    <property type="entry name" value="NH2-phosphonate_OxRdtase"/>
</dbReference>
<evidence type="ECO:0000313" key="4">
    <source>
        <dbReference type="Proteomes" id="UP001056291"/>
    </source>
</evidence>
<dbReference type="RefSeq" id="WP_251935457.1">
    <property type="nucleotide sequence ID" value="NZ_CP098747.1"/>
</dbReference>
<dbReference type="PANTHER" id="PTHR13847">
    <property type="entry name" value="SARCOSINE DEHYDROGENASE-RELATED"/>
    <property type="match status" value="1"/>
</dbReference>